<dbReference type="InterPro" id="IPR001753">
    <property type="entry name" value="Enoyl-CoA_hydra/iso"/>
</dbReference>
<dbReference type="EMBL" id="UINC01068545">
    <property type="protein sequence ID" value="SVC01256.1"/>
    <property type="molecule type" value="Genomic_DNA"/>
</dbReference>
<dbReference type="InterPro" id="IPR014748">
    <property type="entry name" value="Enoyl-CoA_hydra_C"/>
</dbReference>
<evidence type="ECO:0000256" key="1">
    <source>
        <dbReference type="ARBA" id="ARBA00005254"/>
    </source>
</evidence>
<sequence>VNQAITMSARIDRNNAMDYETLIFKTDGPIATITLNRPDSANALDVTMARELVDVSIRCDESLDIRAVVIRGAGNLFCAGGDLSVFADANEDAASVIKLMAGDFHMALSRFNRMNAPTIAAVNGTAGGAGFSLAVATDLAIAVDSAKFVMAYTNAGLSPDGSSSYFLPRRIGDRRTRELMLTNRVLSAQEALDWGVINQVVNAEEFDDAVNKLATSLASGPTRAFGQVKALLNASFDNGMETQMEFETRGIADMVRTEDGKEGINAFLNKRKPEFKGR</sequence>
<dbReference type="SUPFAM" id="SSF52096">
    <property type="entry name" value="ClpP/crotonase"/>
    <property type="match status" value="1"/>
</dbReference>
<evidence type="ECO:0008006" key="3">
    <source>
        <dbReference type="Google" id="ProtNLM"/>
    </source>
</evidence>
<evidence type="ECO:0000313" key="2">
    <source>
        <dbReference type="EMBL" id="SVC01256.1"/>
    </source>
</evidence>
<proteinExistence type="inferred from homology"/>
<dbReference type="Gene3D" id="3.90.226.10">
    <property type="entry name" value="2-enoyl-CoA Hydratase, Chain A, domain 1"/>
    <property type="match status" value="1"/>
</dbReference>
<dbReference type="PROSITE" id="PS00166">
    <property type="entry name" value="ENOYL_COA_HYDRATASE"/>
    <property type="match status" value="1"/>
</dbReference>
<name>A0A382INR7_9ZZZZ</name>
<dbReference type="PANTHER" id="PTHR42964:SF1">
    <property type="entry name" value="POLYKETIDE BIOSYNTHESIS ENOYL-COA HYDRATASE PKSH-RELATED"/>
    <property type="match status" value="1"/>
</dbReference>
<protein>
    <recommendedName>
        <fullName evidence="3">Enoyl-CoA hydratase</fullName>
    </recommendedName>
</protein>
<dbReference type="InterPro" id="IPR051683">
    <property type="entry name" value="Enoyl-CoA_Hydratase/Isomerase"/>
</dbReference>
<organism evidence="2">
    <name type="scientific">marine metagenome</name>
    <dbReference type="NCBI Taxonomy" id="408172"/>
    <lineage>
        <taxon>unclassified sequences</taxon>
        <taxon>metagenomes</taxon>
        <taxon>ecological metagenomes</taxon>
    </lineage>
</organism>
<dbReference type="PANTHER" id="PTHR42964">
    <property type="entry name" value="ENOYL-COA HYDRATASE"/>
    <property type="match status" value="1"/>
</dbReference>
<dbReference type="InterPro" id="IPR018376">
    <property type="entry name" value="Enoyl-CoA_hyd/isom_CS"/>
</dbReference>
<comment type="similarity">
    <text evidence="1">Belongs to the enoyl-CoA hydratase/isomerase family.</text>
</comment>
<dbReference type="CDD" id="cd06558">
    <property type="entry name" value="crotonase-like"/>
    <property type="match status" value="1"/>
</dbReference>
<dbReference type="Pfam" id="PF00378">
    <property type="entry name" value="ECH_1"/>
    <property type="match status" value="1"/>
</dbReference>
<dbReference type="AlphaFoldDB" id="A0A382INR7"/>
<gene>
    <name evidence="2" type="ORF">METZ01_LOCUS254110</name>
</gene>
<accession>A0A382INR7</accession>
<feature type="non-terminal residue" evidence="2">
    <location>
        <position position="1"/>
    </location>
</feature>
<dbReference type="Gene3D" id="1.10.12.10">
    <property type="entry name" value="Lyase 2-enoyl-coa Hydratase, Chain A, domain 2"/>
    <property type="match status" value="1"/>
</dbReference>
<dbReference type="GO" id="GO:0003824">
    <property type="term" value="F:catalytic activity"/>
    <property type="evidence" value="ECO:0007669"/>
    <property type="project" value="InterPro"/>
</dbReference>
<reference evidence="2" key="1">
    <citation type="submission" date="2018-05" db="EMBL/GenBank/DDBJ databases">
        <authorList>
            <person name="Lanie J.A."/>
            <person name="Ng W.-L."/>
            <person name="Kazmierczak K.M."/>
            <person name="Andrzejewski T.M."/>
            <person name="Davidsen T.M."/>
            <person name="Wayne K.J."/>
            <person name="Tettelin H."/>
            <person name="Glass J.I."/>
            <person name="Rusch D."/>
            <person name="Podicherti R."/>
            <person name="Tsui H.-C.T."/>
            <person name="Winkler M.E."/>
        </authorList>
    </citation>
    <scope>NUCLEOTIDE SEQUENCE</scope>
</reference>
<dbReference type="InterPro" id="IPR029045">
    <property type="entry name" value="ClpP/crotonase-like_dom_sf"/>
</dbReference>